<evidence type="ECO:0000313" key="9">
    <source>
        <dbReference type="EMBL" id="MBC9130101.1"/>
    </source>
</evidence>
<evidence type="ECO:0000256" key="5">
    <source>
        <dbReference type="ARBA" id="ARBA00022679"/>
    </source>
</evidence>
<sequence length="397" mass="44029">MFEKVAPYAGDPILSLVYDFIQDKRDEKVNLSIGYYYDENGKVPQLSCVKTAIDALYQTRDNATLYLPMSGLASYCQAIQNLLFGSDSPIVKSGRVVTIQTLGGSGALKIGADFLYRYFPDSQVWVSDPTWENHVTIFKGAGFTVNHYPYFDRDTGGVNFDAMLTTLSQLPAKSIVLLHPCCHNPTGADLTNLQWDLVIEQLKQRDLIPFMDIAYQGFASGIDEDVYAIQTLAASGISGFISNSFSKTFSLYGERVGGLSVICDDKNIAKNVFGQLQATVRCNYSSPANTGAQIVAHVLNNPSLKALWIEEVNTMRNRIKQMRTTMVDTLKQIVPDRNFDYLLQQQGMFSYTGLTKDQVEKLKTDYAIYLVGSGRMCVAGLNNRNVVNVASAFAEVF</sequence>
<dbReference type="Gene3D" id="3.40.640.10">
    <property type="entry name" value="Type I PLP-dependent aspartate aminotransferase-like (Major domain)"/>
    <property type="match status" value="1"/>
</dbReference>
<reference evidence="9 10" key="1">
    <citation type="submission" date="2020-06" db="EMBL/GenBank/DDBJ databases">
        <title>Frischella cerana isolated from Apis cerana gut homogenate.</title>
        <authorList>
            <person name="Wolter L.A."/>
            <person name="Suenami S."/>
            <person name="Miyazaki R."/>
        </authorList>
    </citation>
    <scope>NUCLEOTIDE SEQUENCE [LARGE SCALE GENOMIC DNA]</scope>
    <source>
        <strain evidence="9 10">Ac13</strain>
    </source>
</reference>
<dbReference type="InterPro" id="IPR000796">
    <property type="entry name" value="Asp_trans"/>
</dbReference>
<dbReference type="InterPro" id="IPR015424">
    <property type="entry name" value="PyrdxlP-dep_Trfase"/>
</dbReference>
<dbReference type="Proteomes" id="UP000651208">
    <property type="component" value="Unassembled WGS sequence"/>
</dbReference>
<gene>
    <name evidence="9" type="ORF">FcAc13_02130</name>
</gene>
<comment type="caution">
    <text evidence="9">The sequence shown here is derived from an EMBL/GenBank/DDBJ whole genome shotgun (WGS) entry which is preliminary data.</text>
</comment>
<evidence type="ECO:0000256" key="6">
    <source>
        <dbReference type="ARBA" id="ARBA00022898"/>
    </source>
</evidence>
<comment type="subunit">
    <text evidence="3">Homodimer.</text>
</comment>
<dbReference type="PANTHER" id="PTHR11879:SF37">
    <property type="entry name" value="AROMATIC-AMINO-ACID AMINOTRANSFERASE"/>
    <property type="match status" value="1"/>
</dbReference>
<dbReference type="InterPro" id="IPR015422">
    <property type="entry name" value="PyrdxlP-dep_Trfase_small"/>
</dbReference>
<dbReference type="Gene3D" id="3.90.1150.10">
    <property type="entry name" value="Aspartate Aminotransferase, domain 1"/>
    <property type="match status" value="1"/>
</dbReference>
<dbReference type="InterPro" id="IPR004839">
    <property type="entry name" value="Aminotransferase_I/II_large"/>
</dbReference>
<dbReference type="PRINTS" id="PR00799">
    <property type="entry name" value="TRANSAMINASE"/>
</dbReference>
<evidence type="ECO:0000256" key="2">
    <source>
        <dbReference type="ARBA" id="ARBA00007441"/>
    </source>
</evidence>
<evidence type="ECO:0000256" key="3">
    <source>
        <dbReference type="ARBA" id="ARBA00011738"/>
    </source>
</evidence>
<dbReference type="InterPro" id="IPR004838">
    <property type="entry name" value="NHTrfase_class1_PyrdxlP-BS"/>
</dbReference>
<comment type="similarity">
    <text evidence="2 7">Belongs to the class-I pyridoxal-phosphate-dependent aminotransferase family.</text>
</comment>
<evidence type="ECO:0000313" key="10">
    <source>
        <dbReference type="Proteomes" id="UP000651208"/>
    </source>
</evidence>
<name>A0ABR7QV58_9GAMM</name>
<evidence type="ECO:0000256" key="4">
    <source>
        <dbReference type="ARBA" id="ARBA00022576"/>
    </source>
</evidence>
<comment type="cofactor">
    <cofactor evidence="1 7">
        <name>pyridoxal 5'-phosphate</name>
        <dbReference type="ChEBI" id="CHEBI:597326"/>
    </cofactor>
</comment>
<dbReference type="PANTHER" id="PTHR11879">
    <property type="entry name" value="ASPARTATE AMINOTRANSFERASE"/>
    <property type="match status" value="1"/>
</dbReference>
<dbReference type="GO" id="GO:0008483">
    <property type="term" value="F:transaminase activity"/>
    <property type="evidence" value="ECO:0007669"/>
    <property type="project" value="UniProtKB-KW"/>
</dbReference>
<evidence type="ECO:0000256" key="1">
    <source>
        <dbReference type="ARBA" id="ARBA00001933"/>
    </source>
</evidence>
<accession>A0ABR7QV58</accession>
<dbReference type="CDD" id="cd00609">
    <property type="entry name" value="AAT_like"/>
    <property type="match status" value="1"/>
</dbReference>
<feature type="domain" description="Aminotransferase class I/classII large" evidence="8">
    <location>
        <begin position="27"/>
        <end position="392"/>
    </location>
</feature>
<dbReference type="EMBL" id="JABURY010000006">
    <property type="protein sequence ID" value="MBC9130101.1"/>
    <property type="molecule type" value="Genomic_DNA"/>
</dbReference>
<keyword evidence="6" id="KW-0663">Pyridoxal phosphate</keyword>
<dbReference type="RefSeq" id="WP_187754546.1">
    <property type="nucleotide sequence ID" value="NZ_JABURY010000006.1"/>
</dbReference>
<organism evidence="9 10">
    <name type="scientific">Frischella japonica</name>
    <dbReference type="NCBI Taxonomy" id="2741544"/>
    <lineage>
        <taxon>Bacteria</taxon>
        <taxon>Pseudomonadati</taxon>
        <taxon>Pseudomonadota</taxon>
        <taxon>Gammaproteobacteria</taxon>
        <taxon>Orbales</taxon>
        <taxon>Orbaceae</taxon>
        <taxon>Frischella</taxon>
    </lineage>
</organism>
<keyword evidence="10" id="KW-1185">Reference proteome</keyword>
<dbReference type="NCBIfam" id="NF006719">
    <property type="entry name" value="PRK09257.1"/>
    <property type="match status" value="1"/>
</dbReference>
<keyword evidence="5 7" id="KW-0808">Transferase</keyword>
<dbReference type="PROSITE" id="PS00105">
    <property type="entry name" value="AA_TRANSFER_CLASS_1"/>
    <property type="match status" value="1"/>
</dbReference>
<dbReference type="SUPFAM" id="SSF53383">
    <property type="entry name" value="PLP-dependent transferases"/>
    <property type="match status" value="1"/>
</dbReference>
<keyword evidence="4 7" id="KW-0032">Aminotransferase</keyword>
<dbReference type="EC" id="2.6.1.-" evidence="7"/>
<protein>
    <recommendedName>
        <fullName evidence="7">Aminotransferase</fullName>
        <ecNumber evidence="7">2.6.1.-</ecNumber>
    </recommendedName>
</protein>
<evidence type="ECO:0000256" key="7">
    <source>
        <dbReference type="RuleBase" id="RU000481"/>
    </source>
</evidence>
<dbReference type="Pfam" id="PF00155">
    <property type="entry name" value="Aminotran_1_2"/>
    <property type="match status" value="1"/>
</dbReference>
<evidence type="ECO:0000259" key="8">
    <source>
        <dbReference type="Pfam" id="PF00155"/>
    </source>
</evidence>
<proteinExistence type="inferred from homology"/>
<dbReference type="InterPro" id="IPR015421">
    <property type="entry name" value="PyrdxlP-dep_Trfase_major"/>
</dbReference>